<sequence>MTGILVEEDQDPPPPPPPPSPPPSHRVMDMTALFPRRARYSSSSSERDSLSPRKRHEKRDPMIIPGPTPFSARIMQRSWFSLPKGFIRPTDMKYDGSTNSQKHLDAFEARMNLYKVEDAIWCRAFPISLSGPAMTLFNSLPSCSINSLQKMRLISAELPAEFSLVLAISITGEIPPVNPPVIPPATCKFLLKNKCIKYYQGKIRR</sequence>
<organism evidence="2 3">
    <name type="scientific">Stylosanthes scabra</name>
    <dbReference type="NCBI Taxonomy" id="79078"/>
    <lineage>
        <taxon>Eukaryota</taxon>
        <taxon>Viridiplantae</taxon>
        <taxon>Streptophyta</taxon>
        <taxon>Embryophyta</taxon>
        <taxon>Tracheophyta</taxon>
        <taxon>Spermatophyta</taxon>
        <taxon>Magnoliopsida</taxon>
        <taxon>eudicotyledons</taxon>
        <taxon>Gunneridae</taxon>
        <taxon>Pentapetalae</taxon>
        <taxon>rosids</taxon>
        <taxon>fabids</taxon>
        <taxon>Fabales</taxon>
        <taxon>Fabaceae</taxon>
        <taxon>Papilionoideae</taxon>
        <taxon>50 kb inversion clade</taxon>
        <taxon>dalbergioids sensu lato</taxon>
        <taxon>Dalbergieae</taxon>
        <taxon>Pterocarpus clade</taxon>
        <taxon>Stylosanthes</taxon>
    </lineage>
</organism>
<proteinExistence type="predicted"/>
<protein>
    <submittedName>
        <fullName evidence="2">Uncharacterized protein</fullName>
    </submittedName>
</protein>
<gene>
    <name evidence="2" type="ORF">PIB30_080824</name>
</gene>
<comment type="caution">
    <text evidence="2">The sequence shown here is derived from an EMBL/GenBank/DDBJ whole genome shotgun (WGS) entry which is preliminary data.</text>
</comment>
<name>A0ABU6VTK6_9FABA</name>
<keyword evidence="3" id="KW-1185">Reference proteome</keyword>
<dbReference type="Proteomes" id="UP001341840">
    <property type="component" value="Unassembled WGS sequence"/>
</dbReference>
<feature type="compositionally biased region" description="Pro residues" evidence="1">
    <location>
        <begin position="12"/>
        <end position="24"/>
    </location>
</feature>
<feature type="region of interest" description="Disordered" evidence="1">
    <location>
        <begin position="1"/>
        <end position="67"/>
    </location>
</feature>
<evidence type="ECO:0000256" key="1">
    <source>
        <dbReference type="SAM" id="MobiDB-lite"/>
    </source>
</evidence>
<feature type="compositionally biased region" description="Acidic residues" evidence="1">
    <location>
        <begin position="1"/>
        <end position="11"/>
    </location>
</feature>
<evidence type="ECO:0000313" key="2">
    <source>
        <dbReference type="EMBL" id="MED6175700.1"/>
    </source>
</evidence>
<reference evidence="2 3" key="1">
    <citation type="journal article" date="2023" name="Plants (Basel)">
        <title>Bridging the Gap: Combining Genomics and Transcriptomics Approaches to Understand Stylosanthes scabra, an Orphan Legume from the Brazilian Caatinga.</title>
        <authorList>
            <person name="Ferreira-Neto J.R.C."/>
            <person name="da Silva M.D."/>
            <person name="Binneck E."/>
            <person name="de Melo N.F."/>
            <person name="da Silva R.H."/>
            <person name="de Melo A.L.T.M."/>
            <person name="Pandolfi V."/>
            <person name="Bustamante F.O."/>
            <person name="Brasileiro-Vidal A.C."/>
            <person name="Benko-Iseppon A.M."/>
        </authorList>
    </citation>
    <scope>NUCLEOTIDE SEQUENCE [LARGE SCALE GENOMIC DNA]</scope>
    <source>
        <tissue evidence="2">Leaves</tissue>
    </source>
</reference>
<accession>A0ABU6VTK6</accession>
<evidence type="ECO:0000313" key="3">
    <source>
        <dbReference type="Proteomes" id="UP001341840"/>
    </source>
</evidence>
<dbReference type="EMBL" id="JASCZI010152223">
    <property type="protein sequence ID" value="MED6175700.1"/>
    <property type="molecule type" value="Genomic_DNA"/>
</dbReference>